<proteinExistence type="predicted"/>
<feature type="transmembrane region" description="Helical" evidence="1">
    <location>
        <begin position="20"/>
        <end position="40"/>
    </location>
</feature>
<name>A0A1Y4LX21_9FIRM</name>
<keyword evidence="1" id="KW-1133">Transmembrane helix</keyword>
<feature type="transmembrane region" description="Helical" evidence="1">
    <location>
        <begin position="316"/>
        <end position="334"/>
    </location>
</feature>
<keyword evidence="3" id="KW-1185">Reference proteome</keyword>
<dbReference type="EMBL" id="NFKM01000006">
    <property type="protein sequence ID" value="OUP61154.1"/>
    <property type="molecule type" value="Genomic_DNA"/>
</dbReference>
<reference evidence="3" key="1">
    <citation type="submission" date="2017-04" db="EMBL/GenBank/DDBJ databases">
        <title>Function of individual gut microbiota members based on whole genome sequencing of pure cultures obtained from chicken caecum.</title>
        <authorList>
            <person name="Medvecky M."/>
            <person name="Cejkova D."/>
            <person name="Polansky O."/>
            <person name="Karasova D."/>
            <person name="Kubasova T."/>
            <person name="Cizek A."/>
            <person name="Rychlik I."/>
        </authorList>
    </citation>
    <scope>NUCLEOTIDE SEQUENCE [LARGE SCALE GENOMIC DNA]</scope>
    <source>
        <strain evidence="3">An178</strain>
    </source>
</reference>
<feature type="transmembrane region" description="Helical" evidence="1">
    <location>
        <begin position="690"/>
        <end position="712"/>
    </location>
</feature>
<dbReference type="AlphaFoldDB" id="A0A1Y4LX21"/>
<evidence type="ECO:0000313" key="2">
    <source>
        <dbReference type="EMBL" id="OUP61154.1"/>
    </source>
</evidence>
<comment type="caution">
    <text evidence="2">The sequence shown here is derived from an EMBL/GenBank/DDBJ whole genome shotgun (WGS) entry which is preliminary data.</text>
</comment>
<organism evidence="2 3">
    <name type="scientific">Faecalitalea cylindroides</name>
    <dbReference type="NCBI Taxonomy" id="39483"/>
    <lineage>
        <taxon>Bacteria</taxon>
        <taxon>Bacillati</taxon>
        <taxon>Bacillota</taxon>
        <taxon>Erysipelotrichia</taxon>
        <taxon>Erysipelotrichales</taxon>
        <taxon>Erysipelotrichaceae</taxon>
        <taxon>Faecalitalea</taxon>
    </lineage>
</organism>
<protein>
    <recommendedName>
        <fullName evidence="4">ABC3 transporter permease protein domain-containing protein</fullName>
    </recommendedName>
</protein>
<feature type="transmembrane region" description="Helical" evidence="1">
    <location>
        <begin position="744"/>
        <end position="765"/>
    </location>
</feature>
<evidence type="ECO:0000313" key="3">
    <source>
        <dbReference type="Proteomes" id="UP000195447"/>
    </source>
</evidence>
<dbReference type="RefSeq" id="WP_087158473.1">
    <property type="nucleotide sequence ID" value="NZ_NFKM01000006.1"/>
</dbReference>
<feature type="transmembrane region" description="Helical" evidence="1">
    <location>
        <begin position="785"/>
        <end position="807"/>
    </location>
</feature>
<evidence type="ECO:0000256" key="1">
    <source>
        <dbReference type="SAM" id="Phobius"/>
    </source>
</evidence>
<feature type="transmembrane region" description="Helical" evidence="1">
    <location>
        <begin position="286"/>
        <end position="310"/>
    </location>
</feature>
<feature type="transmembrane region" description="Helical" evidence="1">
    <location>
        <begin position="380"/>
        <end position="397"/>
    </location>
</feature>
<evidence type="ECO:0008006" key="4">
    <source>
        <dbReference type="Google" id="ProtNLM"/>
    </source>
</evidence>
<gene>
    <name evidence="2" type="ORF">B5F14_04395</name>
</gene>
<sequence>MKRKFKYYSKNKKLSFSLSLILFVSLMIILFSIFMQIRIFEIKREQNQAVYGAWNAAVYDISEISESKIVSNQMIRSIGNMNIVGEVMEDTEYKGSIGYVDKDFLEMSNISMKAGHMPENKNEIAIEAYVLDLLGIDYELDQKVNLGIHMNDSVIHREYVLSGVINNYSSSWTTDGTLASFFIFPSEDTIISKNLFLIAKEGYIDSINEIQINDDIVMNAYVEFTYDPFSNQNIPFTLLGIFTVCYSILLIAYVFIHWANQHTKEIQILKSLGTDNKMLVKDFTSLLFKSICLPLCVYLIICIVLSINIWVSLISLMVYLFSLSMIVLICYIYISSVSINVNSFSSQKTIIKKTIKVRYKKQTPFSLFVRSFRFHHKRELLRISISVVLLTLLYHSLTLQIHEQYQLNEIYTQPDIQIAGKNVTSFKYEVVDDNGDRVIGYRTKQQDISDQLDVLLSNQSIENYYSSNLNYDVAVTWPEIEQSFLWNKKGMENHLMHFMDYDWQNQKCLFPNVYSTKQTEYLKFLKDNIDDGEFNEEAFLKGKEIYIYLPEYTTENLFDTQNTTYVSTDPNTFYDLNKVVQEDTIKIGTKLTLRTADGFQKEAKVGGIIRHVFEEYDPSLNNETPYTVFVSPTFFDSKGQENQLYLYLDKNIQQEPTEAFYASICAKNDLSFFNNAQNKRIQQETIQNNMVLNSVILTIVIAIVLFTQYILFRQKNADVKDKIKIYHQLGIDKSILHKIKLYEILIESLIIISISFGLFVFIQYFDYLQAPSLMYPFSNRFSQEYWSWPLYFLVTLAFLTLYVLSILKTGDE</sequence>
<feature type="transmembrane region" description="Helical" evidence="1">
    <location>
        <begin position="234"/>
        <end position="256"/>
    </location>
</feature>
<keyword evidence="1" id="KW-0812">Transmembrane</keyword>
<dbReference type="Proteomes" id="UP000195447">
    <property type="component" value="Unassembled WGS sequence"/>
</dbReference>
<keyword evidence="1" id="KW-0472">Membrane</keyword>
<accession>A0A1Y4LX21</accession>